<dbReference type="InterPro" id="IPR011993">
    <property type="entry name" value="PH-like_dom_sf"/>
</dbReference>
<keyword evidence="3" id="KW-1185">Reference proteome</keyword>
<dbReference type="PROSITE" id="PS50003">
    <property type="entry name" value="PH_DOMAIN"/>
    <property type="match status" value="1"/>
</dbReference>
<comment type="caution">
    <text evidence="2">The sequence shown here is derived from an EMBL/GenBank/DDBJ whole genome shotgun (WGS) entry which is preliminary data.</text>
</comment>
<dbReference type="Pfam" id="PF00169">
    <property type="entry name" value="PH"/>
    <property type="match status" value="1"/>
</dbReference>
<dbReference type="PANTHER" id="PTHR47014:SF1">
    <property type="entry name" value="PLECKSTRIN HOMOLOGY DOMAIN-CONTAINING FAMILY S MEMBER 1"/>
    <property type="match status" value="1"/>
</dbReference>
<accession>A0A7L4J2I2</accession>
<feature type="non-terminal residue" evidence="2">
    <location>
        <position position="1"/>
    </location>
</feature>
<reference evidence="2 3" key="1">
    <citation type="submission" date="2020-02" db="EMBL/GenBank/DDBJ databases">
        <title>Bird 10,000 Genomes (B10K) Project - Family phase.</title>
        <authorList>
            <person name="Zhang G."/>
        </authorList>
    </citation>
    <scope>NUCLEOTIDE SEQUENCE [LARGE SCALE GENOMIC DNA]</scope>
    <source>
        <strain evidence="2">B10K-IZ-033-81</strain>
        <tissue evidence="2">Muscle</tissue>
    </source>
</reference>
<dbReference type="EMBL" id="VZSW01000571">
    <property type="protein sequence ID" value="NXY34687.1"/>
    <property type="molecule type" value="Genomic_DNA"/>
</dbReference>
<evidence type="ECO:0000259" key="1">
    <source>
        <dbReference type="PROSITE" id="PS50003"/>
    </source>
</evidence>
<dbReference type="Proteomes" id="UP000572837">
    <property type="component" value="Unassembled WGS sequence"/>
</dbReference>
<feature type="domain" description="PH" evidence="1">
    <location>
        <begin position="9"/>
        <end position="124"/>
    </location>
</feature>
<feature type="non-terminal residue" evidence="2">
    <location>
        <position position="373"/>
    </location>
</feature>
<protein>
    <submittedName>
        <fullName evidence="2">PKHS1 protein</fullName>
    </submittedName>
</protein>
<dbReference type="AlphaFoldDB" id="A0A7L4J2I2"/>
<dbReference type="Gene3D" id="2.30.29.30">
    <property type="entry name" value="Pleckstrin-homology domain (PH domain)/Phosphotyrosine-binding domain (PTB)"/>
    <property type="match status" value="1"/>
</dbReference>
<evidence type="ECO:0000313" key="2">
    <source>
        <dbReference type="EMBL" id="NXY34687.1"/>
    </source>
</evidence>
<dbReference type="SUPFAM" id="SSF50729">
    <property type="entry name" value="PH domain-like"/>
    <property type="match status" value="1"/>
</dbReference>
<dbReference type="InterPro" id="IPR042986">
    <property type="entry name" value="PLEKHS1"/>
</dbReference>
<dbReference type="SMART" id="SM00233">
    <property type="entry name" value="PH"/>
    <property type="match status" value="1"/>
</dbReference>
<name>A0A7L4J2I2_9PASS</name>
<dbReference type="PANTHER" id="PTHR47014">
    <property type="entry name" value="PLECKSTRIN HOMOLOGY DOMAIN-CONTAINING FAMILY S MEMBER 1"/>
    <property type="match status" value="1"/>
</dbReference>
<organism evidence="2 3">
    <name type="scientific">Pomatorhinus ruficollis</name>
    <name type="common">streak-breasted scimitar babbler</name>
    <dbReference type="NCBI Taxonomy" id="932028"/>
    <lineage>
        <taxon>Eukaryota</taxon>
        <taxon>Metazoa</taxon>
        <taxon>Chordata</taxon>
        <taxon>Craniata</taxon>
        <taxon>Vertebrata</taxon>
        <taxon>Euteleostomi</taxon>
        <taxon>Archelosauria</taxon>
        <taxon>Archosauria</taxon>
        <taxon>Dinosauria</taxon>
        <taxon>Saurischia</taxon>
        <taxon>Theropoda</taxon>
        <taxon>Coelurosauria</taxon>
        <taxon>Aves</taxon>
        <taxon>Neognathae</taxon>
        <taxon>Neoaves</taxon>
        <taxon>Telluraves</taxon>
        <taxon>Australaves</taxon>
        <taxon>Passeriformes</taxon>
        <taxon>Sylvioidea</taxon>
        <taxon>Timaliidae</taxon>
        <taxon>Pomatorhinus</taxon>
    </lineage>
</organism>
<gene>
    <name evidence="2" type="primary">Plekhs1</name>
    <name evidence="2" type="ORF">PORRUF_R13192</name>
</gene>
<proteinExistence type="predicted"/>
<evidence type="ECO:0000313" key="3">
    <source>
        <dbReference type="Proteomes" id="UP000572837"/>
    </source>
</evidence>
<dbReference type="InterPro" id="IPR001849">
    <property type="entry name" value="PH_domain"/>
</dbReference>
<sequence>QNTFCPEGGVCKHGFLIKSPPLQLFSSQNSWKRRLFVLSKSSTGNYILKYLKGQHIKGSIAVDQIISTEVGISNAEIMETVRKMFKCLPEQVMSISTGNRCYYLIGNSRQEIEDWVTLISSICREDKRSGCCPQGETAAKELLSFCSHKALCKRPGERKLNVGQAPPGYLYKESTFFLCIQQSGSSEDKNRPYSDPGPHQAQCDPLRGVLPSLVSRTNQTALAFFHLQNPFFQQDKILARSEENLLLSDSEENIKKDEEDYYQTPSNVLAKVLLDERSQLTSRRDGLPSLPECQNSACPRDLEADKDTKFPESSTSLQPALQRRQNSLPLSVVHLSILLSQVTDEMQLQKLDIFVPLADINNYLKLTEAAGRI</sequence>